<proteinExistence type="predicted"/>
<organism evidence="1 2">
    <name type="scientific">Mesorhizobium salmacidum</name>
    <dbReference type="NCBI Taxonomy" id="3015171"/>
    <lineage>
        <taxon>Bacteria</taxon>
        <taxon>Pseudomonadati</taxon>
        <taxon>Pseudomonadota</taxon>
        <taxon>Alphaproteobacteria</taxon>
        <taxon>Hyphomicrobiales</taxon>
        <taxon>Phyllobacteriaceae</taxon>
        <taxon>Mesorhizobium</taxon>
    </lineage>
</organism>
<gene>
    <name evidence="1" type="ORF">O7A60_23715</name>
</gene>
<dbReference type="RefSeq" id="WP_140508552.1">
    <property type="nucleotide sequence ID" value="NZ_JAPYKS010000019.1"/>
</dbReference>
<dbReference type="Proteomes" id="UP001387293">
    <property type="component" value="Unassembled WGS sequence"/>
</dbReference>
<dbReference type="EMBL" id="JAPYKS010000019">
    <property type="protein sequence ID" value="MEI9411755.1"/>
    <property type="molecule type" value="Genomic_DNA"/>
</dbReference>
<protein>
    <submittedName>
        <fullName evidence="1">Uncharacterized protein</fullName>
    </submittedName>
</protein>
<reference evidence="1 2" key="1">
    <citation type="submission" date="2022-12" db="EMBL/GenBank/DDBJ databases">
        <authorList>
            <person name="Muema E."/>
        </authorList>
    </citation>
    <scope>NUCLEOTIDE SEQUENCE [LARGE SCALE GENOMIC DNA]</scope>
    <source>
        <strain evidence="2">1326</strain>
    </source>
</reference>
<sequence>MVKNIDRALQDAILAMRILRKSIIDHGHMEAMAEFDGLMSVTISEAERQLTSWQTGHRAERSGQAKS</sequence>
<comment type="caution">
    <text evidence="1">The sequence shown here is derived from an EMBL/GenBank/DDBJ whole genome shotgun (WGS) entry which is preliminary data.</text>
</comment>
<evidence type="ECO:0000313" key="1">
    <source>
        <dbReference type="EMBL" id="MEI9411755.1"/>
    </source>
</evidence>
<name>A0ABU8L1E3_9HYPH</name>
<accession>A0ABU8L1E3</accession>
<keyword evidence="2" id="KW-1185">Reference proteome</keyword>
<evidence type="ECO:0000313" key="2">
    <source>
        <dbReference type="Proteomes" id="UP001387293"/>
    </source>
</evidence>